<dbReference type="InterPro" id="IPR036052">
    <property type="entry name" value="TrpB-like_PALP_sf"/>
</dbReference>
<organism evidence="7 8">
    <name type="scientific">Candidatus Scybalomonas excrementavium</name>
    <dbReference type="NCBI Taxonomy" id="2840943"/>
    <lineage>
        <taxon>Bacteria</taxon>
        <taxon>Bacillati</taxon>
        <taxon>Bacillota</taxon>
        <taxon>Clostridia</taxon>
        <taxon>Lachnospirales</taxon>
        <taxon>Lachnospiraceae</taxon>
        <taxon>Lachnospiraceae incertae sedis</taxon>
        <taxon>Candidatus Scybalomonas</taxon>
    </lineage>
</organism>
<dbReference type="EMBL" id="JADIML010000169">
    <property type="protein sequence ID" value="MBO8463510.1"/>
    <property type="molecule type" value="Genomic_DNA"/>
</dbReference>
<name>A0A9D9I0P7_9FIRM</name>
<dbReference type="InterPro" id="IPR029144">
    <property type="entry name" value="Thr_synth_N"/>
</dbReference>
<feature type="domain" description="Threonine synthase N-terminal" evidence="6">
    <location>
        <begin position="5"/>
        <end position="80"/>
    </location>
</feature>
<dbReference type="GO" id="GO:0004795">
    <property type="term" value="F:threonine synthase activity"/>
    <property type="evidence" value="ECO:0007669"/>
    <property type="project" value="UniProtKB-UniRule"/>
</dbReference>
<comment type="similarity">
    <text evidence="2">Belongs to the threonine synthase family.</text>
</comment>
<evidence type="ECO:0000256" key="2">
    <source>
        <dbReference type="ARBA" id="ARBA00005517"/>
    </source>
</evidence>
<dbReference type="InterPro" id="IPR004450">
    <property type="entry name" value="Thr_synthase-like"/>
</dbReference>
<dbReference type="Proteomes" id="UP000823618">
    <property type="component" value="Unassembled WGS sequence"/>
</dbReference>
<dbReference type="AlphaFoldDB" id="A0A9D9I0P7"/>
<dbReference type="GO" id="GO:0009088">
    <property type="term" value="P:threonine biosynthetic process"/>
    <property type="evidence" value="ECO:0007669"/>
    <property type="project" value="UniProtKB-UniRule"/>
</dbReference>
<evidence type="ECO:0000256" key="5">
    <source>
        <dbReference type="PIRSR" id="PIRSR604450-51"/>
    </source>
</evidence>
<comment type="cofactor">
    <cofactor evidence="1 5">
        <name>pyridoxal 5'-phosphate</name>
        <dbReference type="ChEBI" id="CHEBI:597326"/>
    </cofactor>
</comment>
<sequence>MKNFFSSTRNKMLTSSVKGAILQGLAPDGGLYVCEDLGNTTIDLQTLLELTYEEMAPIILSHLLPGFTKEELTTAVHHAYHDTFSSKEVTPVVSVGDDSLLELFHGPTSAFKDIALQMLPQLMSLSLKEEPNKKVMILTATSGDTGKAALCGFQDVDRTGILVFYPKDGTSKVQELQMVTQEGKNTGVCALYGNFDDAQSQVKSFFNSLSKKDFTSPDDVIFSSANSINIGRLAPQVVYYFYSYMQLVKQGKISLSDKVSFCVPTGNFGDILAGYYAKLLGLPVHKLVVASNANHILTDFFKTGVYDKRRPFHKTLSPSMDILISSNLERLLYYMSDKDDVYTGKLMKSLNEEGFYEITPELHNKLKELFYAGYSSDEDCQQAIKHVYDTYGYVMDPHTAVGYHVMKQYQQEESEYPCILLSTASPYKFSAQVYEAIEGMIPSNDEFELMELLSKKTGTTIPTNLAVLHNKSILHTDIVTKEQIKDYVLSKTEYLLR</sequence>
<dbReference type="SUPFAM" id="SSF53686">
    <property type="entry name" value="Tryptophan synthase beta subunit-like PLP-dependent enzymes"/>
    <property type="match status" value="1"/>
</dbReference>
<comment type="caution">
    <text evidence="7">The sequence shown here is derived from an EMBL/GenBank/DDBJ whole genome shotgun (WGS) entry which is preliminary data.</text>
</comment>
<evidence type="ECO:0000256" key="4">
    <source>
        <dbReference type="NCBIfam" id="TIGR00260"/>
    </source>
</evidence>
<dbReference type="Pfam" id="PF24857">
    <property type="entry name" value="THR4_C"/>
    <property type="match status" value="1"/>
</dbReference>
<dbReference type="Gene3D" id="3.90.1380.10">
    <property type="entry name" value="Threonine synthase, N-terminal domain"/>
    <property type="match status" value="1"/>
</dbReference>
<keyword evidence="7" id="KW-0456">Lyase</keyword>
<accession>A0A9D9I0P7</accession>
<evidence type="ECO:0000313" key="8">
    <source>
        <dbReference type="Proteomes" id="UP000823618"/>
    </source>
</evidence>
<dbReference type="CDD" id="cd01560">
    <property type="entry name" value="Thr-synth_2"/>
    <property type="match status" value="1"/>
</dbReference>
<evidence type="ECO:0000259" key="6">
    <source>
        <dbReference type="Pfam" id="PF14821"/>
    </source>
</evidence>
<keyword evidence="3 5" id="KW-0663">Pyridoxal phosphate</keyword>
<evidence type="ECO:0000256" key="1">
    <source>
        <dbReference type="ARBA" id="ARBA00001933"/>
    </source>
</evidence>
<feature type="modified residue" description="N6-(pyridoxal phosphate)lysine" evidence="5">
    <location>
        <position position="112"/>
    </location>
</feature>
<reference evidence="7" key="2">
    <citation type="journal article" date="2021" name="PeerJ">
        <title>Extensive microbial diversity within the chicken gut microbiome revealed by metagenomics and culture.</title>
        <authorList>
            <person name="Gilroy R."/>
            <person name="Ravi A."/>
            <person name="Getino M."/>
            <person name="Pursley I."/>
            <person name="Horton D.L."/>
            <person name="Alikhan N.F."/>
            <person name="Baker D."/>
            <person name="Gharbi K."/>
            <person name="Hall N."/>
            <person name="Watson M."/>
            <person name="Adriaenssens E.M."/>
            <person name="Foster-Nyarko E."/>
            <person name="Jarju S."/>
            <person name="Secka A."/>
            <person name="Antonio M."/>
            <person name="Oren A."/>
            <person name="Chaudhuri R.R."/>
            <person name="La Ragione R."/>
            <person name="Hildebrand F."/>
            <person name="Pallen M.J."/>
        </authorList>
    </citation>
    <scope>NUCLEOTIDE SEQUENCE</scope>
    <source>
        <strain evidence="7">E3-2379</strain>
    </source>
</reference>
<dbReference type="EC" id="4.2.3.1" evidence="4"/>
<evidence type="ECO:0000313" key="7">
    <source>
        <dbReference type="EMBL" id="MBO8463510.1"/>
    </source>
</evidence>
<protein>
    <recommendedName>
        <fullName evidence="4">Threonine synthase</fullName>
        <ecNumber evidence="4">4.2.3.1</ecNumber>
    </recommendedName>
</protein>
<dbReference type="NCBIfam" id="TIGR00260">
    <property type="entry name" value="thrC"/>
    <property type="match status" value="1"/>
</dbReference>
<reference evidence="7" key="1">
    <citation type="submission" date="2020-10" db="EMBL/GenBank/DDBJ databases">
        <authorList>
            <person name="Gilroy R."/>
        </authorList>
    </citation>
    <scope>NUCLEOTIDE SEQUENCE</scope>
    <source>
        <strain evidence="7">E3-2379</strain>
    </source>
</reference>
<dbReference type="Gene3D" id="3.40.50.1100">
    <property type="match status" value="2"/>
</dbReference>
<proteinExistence type="inferred from homology"/>
<evidence type="ECO:0000256" key="3">
    <source>
        <dbReference type="ARBA" id="ARBA00022898"/>
    </source>
</evidence>
<dbReference type="Pfam" id="PF14821">
    <property type="entry name" value="Thr_synth_N"/>
    <property type="match status" value="1"/>
</dbReference>
<dbReference type="PANTHER" id="PTHR43515">
    <property type="entry name" value="THREONINE SYNTHASE-LIKE 1"/>
    <property type="match status" value="1"/>
</dbReference>
<dbReference type="InterPro" id="IPR037158">
    <property type="entry name" value="Thr_synth_N_sf"/>
</dbReference>
<dbReference type="GO" id="GO:0005737">
    <property type="term" value="C:cytoplasm"/>
    <property type="evidence" value="ECO:0007669"/>
    <property type="project" value="TreeGrafter"/>
</dbReference>
<dbReference type="PANTHER" id="PTHR43515:SF1">
    <property type="entry name" value="THREONINE SYNTHASE-LIKE 1"/>
    <property type="match status" value="1"/>
</dbReference>
<gene>
    <name evidence="7" type="ORF">IAC13_06215</name>
</gene>